<dbReference type="AlphaFoldDB" id="A0A9Q1IY11"/>
<evidence type="ECO:0000256" key="1">
    <source>
        <dbReference type="SAM" id="MobiDB-lite"/>
    </source>
</evidence>
<dbReference type="Proteomes" id="UP001152622">
    <property type="component" value="Chromosome 6"/>
</dbReference>
<evidence type="ECO:0000313" key="3">
    <source>
        <dbReference type="Proteomes" id="UP001152622"/>
    </source>
</evidence>
<protein>
    <submittedName>
        <fullName evidence="2">Uncharacterized protein</fullName>
    </submittedName>
</protein>
<accession>A0A9Q1IY11</accession>
<gene>
    <name evidence="2" type="ORF">SKAU_G00199220</name>
</gene>
<sequence length="113" mass="12161">MGVKVKILVAPPIPEIARRRPRGTYQSRPAGTASAFKPVMKTRRRVARRLSCPADRAWRFLPSAFIAASPGVPRSSAAGRPNYPEQTGFRRAGAGLRASAPDSEGPPRNGVRA</sequence>
<dbReference type="EMBL" id="JAINUF010000006">
    <property type="protein sequence ID" value="KAJ8357128.1"/>
    <property type="molecule type" value="Genomic_DNA"/>
</dbReference>
<comment type="caution">
    <text evidence="2">The sequence shown here is derived from an EMBL/GenBank/DDBJ whole genome shotgun (WGS) entry which is preliminary data.</text>
</comment>
<feature type="region of interest" description="Disordered" evidence="1">
    <location>
        <begin position="70"/>
        <end position="113"/>
    </location>
</feature>
<keyword evidence="3" id="KW-1185">Reference proteome</keyword>
<proteinExistence type="predicted"/>
<evidence type="ECO:0000313" key="2">
    <source>
        <dbReference type="EMBL" id="KAJ8357128.1"/>
    </source>
</evidence>
<organism evidence="2 3">
    <name type="scientific">Synaphobranchus kaupii</name>
    <name type="common">Kaup's arrowtooth eel</name>
    <dbReference type="NCBI Taxonomy" id="118154"/>
    <lineage>
        <taxon>Eukaryota</taxon>
        <taxon>Metazoa</taxon>
        <taxon>Chordata</taxon>
        <taxon>Craniata</taxon>
        <taxon>Vertebrata</taxon>
        <taxon>Euteleostomi</taxon>
        <taxon>Actinopterygii</taxon>
        <taxon>Neopterygii</taxon>
        <taxon>Teleostei</taxon>
        <taxon>Anguilliformes</taxon>
        <taxon>Synaphobranchidae</taxon>
        <taxon>Synaphobranchus</taxon>
    </lineage>
</organism>
<name>A0A9Q1IY11_SYNKA</name>
<reference evidence="2" key="1">
    <citation type="journal article" date="2023" name="Science">
        <title>Genome structures resolve the early diversification of teleost fishes.</title>
        <authorList>
            <person name="Parey E."/>
            <person name="Louis A."/>
            <person name="Montfort J."/>
            <person name="Bouchez O."/>
            <person name="Roques C."/>
            <person name="Iampietro C."/>
            <person name="Lluch J."/>
            <person name="Castinel A."/>
            <person name="Donnadieu C."/>
            <person name="Desvignes T."/>
            <person name="Floi Bucao C."/>
            <person name="Jouanno E."/>
            <person name="Wen M."/>
            <person name="Mejri S."/>
            <person name="Dirks R."/>
            <person name="Jansen H."/>
            <person name="Henkel C."/>
            <person name="Chen W.J."/>
            <person name="Zahm M."/>
            <person name="Cabau C."/>
            <person name="Klopp C."/>
            <person name="Thompson A.W."/>
            <person name="Robinson-Rechavi M."/>
            <person name="Braasch I."/>
            <person name="Lecointre G."/>
            <person name="Bobe J."/>
            <person name="Postlethwait J.H."/>
            <person name="Berthelot C."/>
            <person name="Roest Crollius H."/>
            <person name="Guiguen Y."/>
        </authorList>
    </citation>
    <scope>NUCLEOTIDE SEQUENCE</scope>
    <source>
        <strain evidence="2">WJC10195</strain>
    </source>
</reference>